<dbReference type="InterPro" id="IPR036188">
    <property type="entry name" value="FAD/NAD-bd_sf"/>
</dbReference>
<keyword evidence="4" id="KW-1185">Reference proteome</keyword>
<evidence type="ECO:0000313" key="4">
    <source>
        <dbReference type="Proteomes" id="UP001250181"/>
    </source>
</evidence>
<name>A0ABU3QIB6_9ACTN</name>
<dbReference type="Proteomes" id="UP001250181">
    <property type="component" value="Unassembled WGS sequence"/>
</dbReference>
<evidence type="ECO:0000256" key="1">
    <source>
        <dbReference type="SAM" id="MobiDB-lite"/>
    </source>
</evidence>
<dbReference type="PANTHER" id="PTHR40254:SF1">
    <property type="entry name" value="BLR0577 PROTEIN"/>
    <property type="match status" value="1"/>
</dbReference>
<dbReference type="RefSeq" id="WP_315877491.1">
    <property type="nucleotide sequence ID" value="NZ_JAWCTQ010000009.1"/>
</dbReference>
<comment type="caution">
    <text evidence="3">The sequence shown here is derived from an EMBL/GenBank/DDBJ whole genome shotgun (WGS) entry which is preliminary data.</text>
</comment>
<feature type="compositionally biased region" description="Low complexity" evidence="1">
    <location>
        <begin position="1"/>
        <end position="15"/>
    </location>
</feature>
<dbReference type="Pfam" id="PF13454">
    <property type="entry name" value="NAD_binding_9"/>
    <property type="match status" value="1"/>
</dbReference>
<dbReference type="PANTHER" id="PTHR40254">
    <property type="entry name" value="BLR0577 PROTEIN"/>
    <property type="match status" value="1"/>
</dbReference>
<gene>
    <name evidence="3" type="ORF">RND61_10050</name>
</gene>
<proteinExistence type="predicted"/>
<sequence length="749" mass="81437">MFPPEATEARAPATGPGAGGPFRLAVVGGGPSATYCMERLSMTVGRLGPGERLEVHLYERSGEFGAGRVHSWSQPVTSFLNRITGQVGFAADESVRGAHPLRAREARPTLYEWCRRRFEATGDPDFDLRPEDWPKRYVHGLALKEMFEAYVAELRAHPGVTVELHAVEVVDVREEDGGLVVLAADGSSRPADHVLLLTGHSHNRADSSARTERLARFAERGDAVYVPYAYPLDVMLPQSVSGPDTVVGCAGLGLTAIDEILYLTEGRGGIFAPDGDGELRYRPSGQEPRRIVAFSDTGLFTYARPHNHKERDPERLEHRGVFLTEEAVDRLRASVGSPAGPGGTGRRQLDFEGHVLPVVILEMAHVHYATLFGPGAAAFVASRAEPRWRRFLDGAVAGGADALLAPVRAAVAEIADGLDAVLAAGPAAVRARGWPPRETVLRWIHVVHGADVAALAADRYADPGALAGLLRGRTSPWHLETSPHGNVFDWERTVHPLPADGHPDREAYREALLDFMARDHAWAAQGNLDNPHKAAADGVWRDLRGVLAHAVDGAGLTPDSHRVFLDRYMRHHNKLANGAALEVMEKMRALIRHGLLDVATGPGARVEPDESTGRFRVEGPHTGSVVHVDTLVDARVHPFSPDKDVLPLYRNLMAGGLVRPWRNSAADGTSFAPGGLDITPRFHPVRADGRTEERLTVLGPPSEGVMFFQLGALRPNQNHHVMQDVLTWLEDFWEACSTARAARPSEVVT</sequence>
<protein>
    <submittedName>
        <fullName evidence="3">FAD/NAD(P)-binding protein</fullName>
    </submittedName>
</protein>
<dbReference type="InterPro" id="IPR038732">
    <property type="entry name" value="HpyO/CreE_NAD-binding"/>
</dbReference>
<feature type="region of interest" description="Disordered" evidence="1">
    <location>
        <begin position="1"/>
        <end position="20"/>
    </location>
</feature>
<dbReference type="InterPro" id="IPR052189">
    <property type="entry name" value="L-asp_N-monooxygenase_NS-form"/>
</dbReference>
<accession>A0ABU3QIB6</accession>
<dbReference type="SUPFAM" id="SSF51905">
    <property type="entry name" value="FAD/NAD(P)-binding domain"/>
    <property type="match status" value="1"/>
</dbReference>
<dbReference type="EMBL" id="JAWCTQ010000009">
    <property type="protein sequence ID" value="MDT9682406.1"/>
    <property type="molecule type" value="Genomic_DNA"/>
</dbReference>
<evidence type="ECO:0000259" key="2">
    <source>
        <dbReference type="Pfam" id="PF13454"/>
    </source>
</evidence>
<feature type="domain" description="FAD-dependent urate hydroxylase HpyO/Asp monooxygenase CreE-like FAD/NAD(P)-binding" evidence="2">
    <location>
        <begin position="25"/>
        <end position="200"/>
    </location>
</feature>
<reference evidence="3 4" key="1">
    <citation type="submission" date="2023-09" db="EMBL/GenBank/DDBJ databases">
        <title>Streptomyces sp. nov.: A antagonism against Alternaria gaisen Producing Streptochlin, Isolated from Tamarix root soil.</title>
        <authorList>
            <person name="Chen Y."/>
        </authorList>
    </citation>
    <scope>NUCLEOTIDE SEQUENCE [LARGE SCALE GENOMIC DNA]</scope>
    <source>
        <strain evidence="3 4">TRM76323</strain>
    </source>
</reference>
<organism evidence="3 4">
    <name type="scientific">Streptomyces tamarix</name>
    <dbReference type="NCBI Taxonomy" id="3078565"/>
    <lineage>
        <taxon>Bacteria</taxon>
        <taxon>Bacillati</taxon>
        <taxon>Actinomycetota</taxon>
        <taxon>Actinomycetes</taxon>
        <taxon>Kitasatosporales</taxon>
        <taxon>Streptomycetaceae</taxon>
        <taxon>Streptomyces</taxon>
    </lineage>
</organism>
<evidence type="ECO:0000313" key="3">
    <source>
        <dbReference type="EMBL" id="MDT9682406.1"/>
    </source>
</evidence>